<comment type="caution">
    <text evidence="2">The sequence shown here is derived from an EMBL/GenBank/DDBJ whole genome shotgun (WGS) entry which is preliminary data.</text>
</comment>
<dbReference type="InterPro" id="IPR052729">
    <property type="entry name" value="Acyl/Acetyltrans_Enzymes"/>
</dbReference>
<dbReference type="InterPro" id="IPR041496">
    <property type="entry name" value="YitH/HolE_GNAT"/>
</dbReference>
<dbReference type="SUPFAM" id="SSF55729">
    <property type="entry name" value="Acyl-CoA N-acyltransferases (Nat)"/>
    <property type="match status" value="1"/>
</dbReference>
<dbReference type="EMBL" id="JAAVTX010000003">
    <property type="protein sequence ID" value="NKE45099.1"/>
    <property type="molecule type" value="Genomic_DNA"/>
</dbReference>
<accession>A0ABX1EYH5</accession>
<dbReference type="Proteomes" id="UP000765160">
    <property type="component" value="Unassembled WGS sequence"/>
</dbReference>
<dbReference type="PANTHER" id="PTHR47237:SF2">
    <property type="entry name" value="BLL4206 PROTEIN"/>
    <property type="match status" value="1"/>
</dbReference>
<dbReference type="Gene3D" id="3.40.630.90">
    <property type="match status" value="1"/>
</dbReference>
<dbReference type="InterPro" id="IPR016181">
    <property type="entry name" value="Acyl_CoA_acyltransferase"/>
</dbReference>
<dbReference type="RefSeq" id="WP_168049584.1">
    <property type="nucleotide sequence ID" value="NZ_JAATJR010000003.1"/>
</dbReference>
<proteinExistence type="predicted"/>
<sequence length="273" mass="28338">MFDFRAAVPEDLPRAAALSAAIGWNQVQADWAFFLEHGLVRVLEDGAGDALAASAALLPHGPRLAWISMVLVRPDQRRRGLASALLRWAMDARPGLTLALDATPAGREVYGPIGFTDVFGFARWLLPAALPPGAVPVRPMQEADWPGVLALDEAAFGAPRPALLHSFARRLPQAALVAPGGFVLARDGLRAPQIGPLVAPDAATALALLAAAQAALGGPVVLDVPDEAAAFRKGLAAAGGAPQRPFTRMAIGALDLPDGQAVQNFVLAGPEFG</sequence>
<dbReference type="Pfam" id="PF18014">
    <property type="entry name" value="Acetyltransf_18"/>
    <property type="match status" value="1"/>
</dbReference>
<reference evidence="2 3" key="1">
    <citation type="submission" date="2020-03" db="EMBL/GenBank/DDBJ databases">
        <title>Roseomonas selenitidurans sp. nov. isolated from soil.</title>
        <authorList>
            <person name="Liu H."/>
        </authorList>
    </citation>
    <scope>NUCLEOTIDE SEQUENCE [LARGE SCALE GENOMIC DNA]</scope>
    <source>
        <strain evidence="2 3">JCM 15073</strain>
    </source>
</reference>
<protein>
    <submittedName>
        <fullName evidence="2">GNAT family N-acetyltransferase</fullName>
    </submittedName>
</protein>
<evidence type="ECO:0000259" key="1">
    <source>
        <dbReference type="PROSITE" id="PS51186"/>
    </source>
</evidence>
<dbReference type="PROSITE" id="PS51186">
    <property type="entry name" value="GNAT"/>
    <property type="match status" value="1"/>
</dbReference>
<dbReference type="PANTHER" id="PTHR47237">
    <property type="entry name" value="SLL0310 PROTEIN"/>
    <property type="match status" value="1"/>
</dbReference>
<name>A0ABX1EYH5_9PROT</name>
<dbReference type="Pfam" id="PF00583">
    <property type="entry name" value="Acetyltransf_1"/>
    <property type="match status" value="1"/>
</dbReference>
<gene>
    <name evidence="2" type="ORF">HB662_09935</name>
</gene>
<organism evidence="2 3">
    <name type="scientific">Falsiroseomonas frigidaquae</name>
    <dbReference type="NCBI Taxonomy" id="487318"/>
    <lineage>
        <taxon>Bacteria</taxon>
        <taxon>Pseudomonadati</taxon>
        <taxon>Pseudomonadota</taxon>
        <taxon>Alphaproteobacteria</taxon>
        <taxon>Acetobacterales</taxon>
        <taxon>Roseomonadaceae</taxon>
        <taxon>Falsiroseomonas</taxon>
    </lineage>
</organism>
<feature type="domain" description="N-acetyltransferase" evidence="1">
    <location>
        <begin position="2"/>
        <end position="142"/>
    </location>
</feature>
<evidence type="ECO:0000313" key="3">
    <source>
        <dbReference type="Proteomes" id="UP000765160"/>
    </source>
</evidence>
<dbReference type="CDD" id="cd04301">
    <property type="entry name" value="NAT_SF"/>
    <property type="match status" value="1"/>
</dbReference>
<evidence type="ECO:0000313" key="2">
    <source>
        <dbReference type="EMBL" id="NKE45099.1"/>
    </source>
</evidence>
<keyword evidence="3" id="KW-1185">Reference proteome</keyword>
<dbReference type="Gene3D" id="3.40.630.30">
    <property type="match status" value="1"/>
</dbReference>
<dbReference type="InterPro" id="IPR000182">
    <property type="entry name" value="GNAT_dom"/>
</dbReference>